<accession>A0A1E3ABY0</accession>
<dbReference type="EMBL" id="MCGH01000002">
    <property type="protein sequence ID" value="ODM06290.1"/>
    <property type="molecule type" value="Genomic_DNA"/>
</dbReference>
<dbReference type="AlphaFoldDB" id="A0A1E3ABY0"/>
<dbReference type="Pfam" id="PF13508">
    <property type="entry name" value="Acetyltransf_7"/>
    <property type="match status" value="1"/>
</dbReference>
<organism evidence="2 3">
    <name type="scientific">Eisenbergiella tayi</name>
    <dbReference type="NCBI Taxonomy" id="1432052"/>
    <lineage>
        <taxon>Bacteria</taxon>
        <taxon>Bacillati</taxon>
        <taxon>Bacillota</taxon>
        <taxon>Clostridia</taxon>
        <taxon>Lachnospirales</taxon>
        <taxon>Lachnospiraceae</taxon>
        <taxon>Eisenbergiella</taxon>
    </lineage>
</organism>
<protein>
    <submittedName>
        <fullName evidence="2">Putative acetyltransferase</fullName>
    </submittedName>
</protein>
<feature type="domain" description="N-acetyltransferase" evidence="1">
    <location>
        <begin position="1"/>
        <end position="148"/>
    </location>
</feature>
<evidence type="ECO:0000259" key="1">
    <source>
        <dbReference type="PROSITE" id="PS51186"/>
    </source>
</evidence>
<dbReference type="RefSeq" id="WP_069152292.1">
    <property type="nucleotide sequence ID" value="NZ_MCGH01000002.1"/>
</dbReference>
<evidence type="ECO:0000313" key="2">
    <source>
        <dbReference type="EMBL" id="ODM06290.1"/>
    </source>
</evidence>
<comment type="caution">
    <text evidence="2">The sequence shown here is derived from an EMBL/GenBank/DDBJ whole genome shotgun (WGS) entry which is preliminary data.</text>
</comment>
<sequence>MNIRKAGTEDISRIAEILVFTKRMNYRSIFRDDKFSFGNLQVLSAAREYINNPHLLDSIWVYDDEFVKGLIHIEGHCVKELYVDCFFEGQGIGGKLLEFAMENHAVTYLWVLKKNERAIAFYERHGFLCKGIWRYEDGTPEILLKMER</sequence>
<keyword evidence="2" id="KW-0808">Transferase</keyword>
<proteinExistence type="predicted"/>
<dbReference type="SUPFAM" id="SSF55729">
    <property type="entry name" value="Acyl-CoA N-acyltransferases (Nat)"/>
    <property type="match status" value="1"/>
</dbReference>
<reference evidence="2 3" key="1">
    <citation type="submission" date="2016-07" db="EMBL/GenBank/DDBJ databases">
        <title>Characterization of isolates of Eisenbergiella tayi derived from blood cultures, using whole genome sequencing.</title>
        <authorList>
            <person name="Burdz T."/>
            <person name="Wiebe D."/>
            <person name="Huynh C."/>
            <person name="Bernard K."/>
        </authorList>
    </citation>
    <scope>NUCLEOTIDE SEQUENCE [LARGE SCALE GENOMIC DNA]</scope>
    <source>
        <strain evidence="2 3">NML 110608</strain>
    </source>
</reference>
<dbReference type="Proteomes" id="UP000094067">
    <property type="component" value="Unassembled WGS sequence"/>
</dbReference>
<dbReference type="PATRIC" id="fig|1432052.4.peg.2438"/>
<dbReference type="GO" id="GO:0016747">
    <property type="term" value="F:acyltransferase activity, transferring groups other than amino-acyl groups"/>
    <property type="evidence" value="ECO:0007669"/>
    <property type="project" value="InterPro"/>
</dbReference>
<gene>
    <name evidence="2" type="ORF">BEI61_02180</name>
</gene>
<dbReference type="PROSITE" id="PS51186">
    <property type="entry name" value="GNAT"/>
    <property type="match status" value="1"/>
</dbReference>
<evidence type="ECO:0000313" key="3">
    <source>
        <dbReference type="Proteomes" id="UP000094067"/>
    </source>
</evidence>
<dbReference type="Gene3D" id="3.40.630.30">
    <property type="match status" value="1"/>
</dbReference>
<dbReference type="InterPro" id="IPR016181">
    <property type="entry name" value="Acyl_CoA_acyltransferase"/>
</dbReference>
<dbReference type="InterPro" id="IPR000182">
    <property type="entry name" value="GNAT_dom"/>
</dbReference>
<name>A0A1E3ABY0_9FIRM</name>